<reference evidence="2" key="1">
    <citation type="journal article" date="2019" name="Sci. Rep.">
        <title>Draft genome of Tanacetum cinerariifolium, the natural source of mosquito coil.</title>
        <authorList>
            <person name="Yamashiro T."/>
            <person name="Shiraishi A."/>
            <person name="Satake H."/>
            <person name="Nakayama K."/>
        </authorList>
    </citation>
    <scope>NUCLEOTIDE SEQUENCE</scope>
</reference>
<accession>A0A6L2MYM8</accession>
<proteinExistence type="predicted"/>
<dbReference type="EMBL" id="BKCJ010007784">
    <property type="protein sequence ID" value="GEU78993.1"/>
    <property type="molecule type" value="Genomic_DNA"/>
</dbReference>
<dbReference type="InterPro" id="IPR025476">
    <property type="entry name" value="Helitron_helicase-like"/>
</dbReference>
<keyword evidence="2" id="KW-0067">ATP-binding</keyword>
<name>A0A6L2MYM8_TANCI</name>
<dbReference type="GO" id="GO:0004386">
    <property type="term" value="F:helicase activity"/>
    <property type="evidence" value="ECO:0007669"/>
    <property type="project" value="UniProtKB-KW"/>
</dbReference>
<dbReference type="PANTHER" id="PTHR45786">
    <property type="entry name" value="DNA BINDING PROTEIN-LIKE"/>
    <property type="match status" value="1"/>
</dbReference>
<dbReference type="PANTHER" id="PTHR45786:SF74">
    <property type="entry name" value="ATP-DEPENDENT DNA HELICASE"/>
    <property type="match status" value="1"/>
</dbReference>
<keyword evidence="2" id="KW-0547">Nucleotide-binding</keyword>
<keyword evidence="2" id="KW-0347">Helicase</keyword>
<comment type="caution">
    <text evidence="2">The sequence shown here is derived from an EMBL/GenBank/DDBJ whole genome shotgun (WGS) entry which is preliminary data.</text>
</comment>
<evidence type="ECO:0000259" key="1">
    <source>
        <dbReference type="Pfam" id="PF14214"/>
    </source>
</evidence>
<dbReference type="AlphaFoldDB" id="A0A6L2MYM8"/>
<dbReference type="Pfam" id="PF14214">
    <property type="entry name" value="Helitron_like_N"/>
    <property type="match status" value="1"/>
</dbReference>
<keyword evidence="2" id="KW-0378">Hydrolase</keyword>
<evidence type="ECO:0000313" key="2">
    <source>
        <dbReference type="EMBL" id="GEU78993.1"/>
    </source>
</evidence>
<gene>
    <name evidence="2" type="ORF">Tci_050971</name>
</gene>
<protein>
    <submittedName>
        <fullName evidence="2">DNA helicase</fullName>
    </submittedName>
</protein>
<organism evidence="2">
    <name type="scientific">Tanacetum cinerariifolium</name>
    <name type="common">Dalmatian daisy</name>
    <name type="synonym">Chrysanthemum cinerariifolium</name>
    <dbReference type="NCBI Taxonomy" id="118510"/>
    <lineage>
        <taxon>Eukaryota</taxon>
        <taxon>Viridiplantae</taxon>
        <taxon>Streptophyta</taxon>
        <taxon>Embryophyta</taxon>
        <taxon>Tracheophyta</taxon>
        <taxon>Spermatophyta</taxon>
        <taxon>Magnoliopsida</taxon>
        <taxon>eudicotyledons</taxon>
        <taxon>Gunneridae</taxon>
        <taxon>Pentapetalae</taxon>
        <taxon>asterids</taxon>
        <taxon>campanulids</taxon>
        <taxon>Asterales</taxon>
        <taxon>Asteraceae</taxon>
        <taxon>Asteroideae</taxon>
        <taxon>Anthemideae</taxon>
        <taxon>Anthemidinae</taxon>
        <taxon>Tanacetum</taxon>
    </lineage>
</organism>
<feature type="domain" description="Helitron helicase-like" evidence="1">
    <location>
        <begin position="258"/>
        <end position="359"/>
    </location>
</feature>
<sequence length="657" mass="75637">MERMGSVSEMGKGCVWLRCREGDDNVFNSGSTQEYTSNFEEIIKRRESTRLSTGGHDVVPTTTVHVSRIFDCFRNMRLNNVGSDYMSLIDNQNRAGDQRVRTRSLENPGYQNFYTPFWFIFCNVCFRYSWSHCFFTTNGTDESCIPIITYGESIQMLLIVESYTIKRLLSNDCSILGTEKTQNDEETLNPEIVEGLIHVLDEHNGLVRLFRTVQDRFSAGEIPAFKIRLYNKGGFFPDLILKPRDGTGKGKKVSMQAYYKYRLHPRVKEFRLIFRGGRLFQQYVVAVFCVIEQSRLDWVHNQQNNLCSDYLLGLYDAVSLGDHEGIQAGSKIMLPRIFTRGPRYMYSHYLDALVICSKIRNAIKIDEYNSAEIPDPMEDPRGYKVVTELMMHGPCGVVNLSASCMENRVCNKHFPKRSIGDASTSMGEKHIQVDEIQNYVDGRFVCPFKACWRIFEFLIHCKEPAVQILNVHLENAQSVTFRKRDRLDIIVNMPKKKKTMLTEWYVPKGGENKKSLGRLTYVYPNSGELFYFQMLLSHQKGCKSPTEVRTVNGYVLPTYRVACEALVMEDDIPPKVSDATGIFNYHVNTPELQGYILYELEAILNGFGKSVKDFGLPPPPQHLLKNLKNKLLMEEKNYKRNMLMQDAAHFVPKLNHD</sequence>